<evidence type="ECO:0000256" key="2">
    <source>
        <dbReference type="PROSITE-ProRule" id="PRU00284"/>
    </source>
</evidence>
<evidence type="ECO:0000259" key="3">
    <source>
        <dbReference type="PROSITE" id="PS50111"/>
    </source>
</evidence>
<proteinExistence type="predicted"/>
<dbReference type="Gene3D" id="1.10.287.950">
    <property type="entry name" value="Methyl-accepting chemotaxis protein"/>
    <property type="match status" value="1"/>
</dbReference>
<dbReference type="RefSeq" id="WP_160115831.1">
    <property type="nucleotide sequence ID" value="NZ_FNUY01000008.1"/>
</dbReference>
<dbReference type="PANTHER" id="PTHR32089">
    <property type="entry name" value="METHYL-ACCEPTING CHEMOTAXIS PROTEIN MCPB"/>
    <property type="match status" value="1"/>
</dbReference>
<reference evidence="4 5" key="1">
    <citation type="submission" date="2016-10" db="EMBL/GenBank/DDBJ databases">
        <authorList>
            <person name="de Groot N.N."/>
        </authorList>
    </citation>
    <scope>NUCLEOTIDE SEQUENCE [LARGE SCALE GENOMIC DNA]</scope>
    <source>
        <strain evidence="4 5">DSM 26656</strain>
    </source>
</reference>
<protein>
    <submittedName>
        <fullName evidence="4">Methyl-accepting chemotaxis protein</fullName>
    </submittedName>
</protein>
<gene>
    <name evidence="4" type="ORF">SAMN04488115_10868</name>
</gene>
<keyword evidence="1 2" id="KW-0807">Transducer</keyword>
<feature type="domain" description="Methyl-accepting transducer" evidence="3">
    <location>
        <begin position="24"/>
        <end position="267"/>
    </location>
</feature>
<dbReference type="Proteomes" id="UP000236743">
    <property type="component" value="Unassembled WGS sequence"/>
</dbReference>
<keyword evidence="5" id="KW-1185">Reference proteome</keyword>
<dbReference type="SMART" id="SM00283">
    <property type="entry name" value="MA"/>
    <property type="match status" value="1"/>
</dbReference>
<dbReference type="PROSITE" id="PS50111">
    <property type="entry name" value="CHEMOTAXIS_TRANSDUC_2"/>
    <property type="match status" value="1"/>
</dbReference>
<dbReference type="AlphaFoldDB" id="A0A1H6BUP9"/>
<dbReference type="EMBL" id="FNUY01000008">
    <property type="protein sequence ID" value="SEG64167.1"/>
    <property type="molecule type" value="Genomic_DNA"/>
</dbReference>
<dbReference type="InterPro" id="IPR004089">
    <property type="entry name" value="MCPsignal_dom"/>
</dbReference>
<evidence type="ECO:0000313" key="4">
    <source>
        <dbReference type="EMBL" id="SEG64167.1"/>
    </source>
</evidence>
<organism evidence="4 5">
    <name type="scientific">Bosea lathyri</name>
    <dbReference type="NCBI Taxonomy" id="1036778"/>
    <lineage>
        <taxon>Bacteria</taxon>
        <taxon>Pseudomonadati</taxon>
        <taxon>Pseudomonadota</taxon>
        <taxon>Alphaproteobacteria</taxon>
        <taxon>Hyphomicrobiales</taxon>
        <taxon>Boseaceae</taxon>
        <taxon>Bosea</taxon>
    </lineage>
</organism>
<dbReference type="PANTHER" id="PTHR32089:SF112">
    <property type="entry name" value="LYSOZYME-LIKE PROTEIN-RELATED"/>
    <property type="match status" value="1"/>
</dbReference>
<name>A0A1H6BUP9_9HYPH</name>
<sequence length="581" mass="62524">MPAPSSRHAVYDSSAAIRDAVDELEQDVVAAMRELTAELGHAERFSAESETSSRAIRESVVDMRLATDTASANSSALAVATQQVSQAAEQVGSAMNSARDRLDAAATRAGEATELMGGLSSATAEIRSIVDSIAEIARQTNLLALNAAIEAARAGEAGRGFGVVAHEVKTLAVEVREAADHIRHRVDRLTRAAQGSTAIVNDALQMVREVNPIIAAIGGASQEQAAATAELSRSAVATALFIENVGQRVDEIDRVALATVADSENLRRATAKGAKLVGNMMRRFTPILRHSAFADRRRHDRFPAERRAEARIGTLGFASSTIDLGRGGALLAKPANERLKPGSSGTIEIDGLPSLPFRMMASSELGLHVAFEPDVVAGCRPLADMIQTIERSYRPLIERAQDFARDVAIVLEDALRDGLVSEADLFDIDYVSVPGTEPRQFMSRALPALEAVLPPLLSRILASDPRLIFALPTDRNGYVPVHNAEFSLPQRENDPLWNATYARNRRIFDERAGITAARSVRPFLVQAYHRDLGGGASDILREVDAPLRVNGRHWGGVRMAYRLGAEIAAVPDRAAYSRSQA</sequence>
<dbReference type="GO" id="GO:0007165">
    <property type="term" value="P:signal transduction"/>
    <property type="evidence" value="ECO:0007669"/>
    <property type="project" value="UniProtKB-KW"/>
</dbReference>
<dbReference type="Pfam" id="PF00015">
    <property type="entry name" value="MCPsignal"/>
    <property type="match status" value="1"/>
</dbReference>
<accession>A0A1H6BUP9</accession>
<dbReference type="SUPFAM" id="SSF58104">
    <property type="entry name" value="Methyl-accepting chemotaxis protein (MCP) signaling domain"/>
    <property type="match status" value="1"/>
</dbReference>
<evidence type="ECO:0000313" key="5">
    <source>
        <dbReference type="Proteomes" id="UP000236743"/>
    </source>
</evidence>
<evidence type="ECO:0000256" key="1">
    <source>
        <dbReference type="ARBA" id="ARBA00023224"/>
    </source>
</evidence>
<dbReference type="GO" id="GO:0016020">
    <property type="term" value="C:membrane"/>
    <property type="evidence" value="ECO:0007669"/>
    <property type="project" value="InterPro"/>
</dbReference>
<dbReference type="OrthoDB" id="2489132at2"/>